<gene>
    <name evidence="1" type="ORF">GGQ92_001878</name>
</gene>
<organism evidence="1 2">
    <name type="scientific">Gracilibacillus halotolerans</name>
    <dbReference type="NCBI Taxonomy" id="74386"/>
    <lineage>
        <taxon>Bacteria</taxon>
        <taxon>Bacillati</taxon>
        <taxon>Bacillota</taxon>
        <taxon>Bacilli</taxon>
        <taxon>Bacillales</taxon>
        <taxon>Bacillaceae</taxon>
        <taxon>Gracilibacillus</taxon>
    </lineage>
</organism>
<dbReference type="RefSeq" id="WP_184247624.1">
    <property type="nucleotide sequence ID" value="NZ_BAAACU010000064.1"/>
</dbReference>
<proteinExistence type="predicted"/>
<dbReference type="EMBL" id="JACHON010000008">
    <property type="protein sequence ID" value="MBB6513088.1"/>
    <property type="molecule type" value="Genomic_DNA"/>
</dbReference>
<comment type="caution">
    <text evidence="1">The sequence shown here is derived from an EMBL/GenBank/DDBJ whole genome shotgun (WGS) entry which is preliminary data.</text>
</comment>
<keyword evidence="2" id="KW-1185">Reference proteome</keyword>
<dbReference type="InterPro" id="IPR047764">
    <property type="entry name" value="CmpA"/>
</dbReference>
<dbReference type="Pfam" id="PF26301">
    <property type="entry name" value="spore_CmpA"/>
    <property type="match status" value="1"/>
</dbReference>
<protein>
    <recommendedName>
        <fullName evidence="3">Cortex morphogenetic protein CmpA</fullName>
    </recommendedName>
</protein>
<evidence type="ECO:0008006" key="3">
    <source>
        <dbReference type="Google" id="ProtNLM"/>
    </source>
</evidence>
<dbReference type="Proteomes" id="UP000572212">
    <property type="component" value="Unassembled WGS sequence"/>
</dbReference>
<reference evidence="1 2" key="1">
    <citation type="submission" date="2020-08" db="EMBL/GenBank/DDBJ databases">
        <title>Genomic Encyclopedia of Type Strains, Phase IV (KMG-IV): sequencing the most valuable type-strain genomes for metagenomic binning, comparative biology and taxonomic classification.</title>
        <authorList>
            <person name="Goeker M."/>
        </authorList>
    </citation>
    <scope>NUCLEOTIDE SEQUENCE [LARGE SCALE GENOMIC DNA]</scope>
    <source>
        <strain evidence="1 2">DSM 11805</strain>
    </source>
</reference>
<evidence type="ECO:0000313" key="1">
    <source>
        <dbReference type="EMBL" id="MBB6513088.1"/>
    </source>
</evidence>
<sequence length="42" mass="5146">MPGWLRRQLSVAFHSKDKSQIKLLNQCWYYYCNHLEDERNSS</sequence>
<accession>A0A841RR49</accession>
<name>A0A841RR49_9BACI</name>
<dbReference type="AlphaFoldDB" id="A0A841RR49"/>
<evidence type="ECO:0000313" key="2">
    <source>
        <dbReference type="Proteomes" id="UP000572212"/>
    </source>
</evidence>
<dbReference type="NCBIfam" id="NF033225">
    <property type="entry name" value="spore_CmpA"/>
    <property type="match status" value="1"/>
</dbReference>